<evidence type="ECO:0000256" key="1">
    <source>
        <dbReference type="ARBA" id="ARBA00011408"/>
    </source>
</evidence>
<dbReference type="FunCoup" id="H0EG62">
    <property type="interactions" value="75"/>
</dbReference>
<accession>H0EG62</accession>
<dbReference type="Pfam" id="PF10300">
    <property type="entry name" value="Iml2-TPR_39"/>
    <property type="match status" value="2"/>
</dbReference>
<dbReference type="HOGENOM" id="CLU_014926_1_0_1"/>
<evidence type="ECO:0000313" key="5">
    <source>
        <dbReference type="EMBL" id="EHL02397.1"/>
    </source>
</evidence>
<protein>
    <recommendedName>
        <fullName evidence="2">Inclusion body clearance protein IML2</fullName>
    </recommendedName>
    <alternativeName>
        <fullName evidence="3">Inclusion body clearance protein iml2</fullName>
    </alternativeName>
</protein>
<dbReference type="PANTHER" id="PTHR31859">
    <property type="entry name" value="TETRATRICOPEPTIDE REPEAT PROTEIN 39 FAMILY MEMBER"/>
    <property type="match status" value="1"/>
</dbReference>
<gene>
    <name evidence="5" type="ORF">M7I_1471</name>
</gene>
<name>H0EG62_GLAL7</name>
<dbReference type="PANTHER" id="PTHR31859:SF1">
    <property type="entry name" value="TETRATRICOPEPTIDE REPEAT PROTEIN 39C"/>
    <property type="match status" value="1"/>
</dbReference>
<dbReference type="InterPro" id="IPR019412">
    <property type="entry name" value="IML2/TPR_39"/>
</dbReference>
<reference evidence="5 6" key="1">
    <citation type="journal article" date="2012" name="Eukaryot. Cell">
        <title>Genome sequence of the fungus Glarea lozoyensis: the first genome sequence of a species from the Helotiaceae family.</title>
        <authorList>
            <person name="Youssar L."/>
            <person name="Gruening B.A."/>
            <person name="Erxleben A."/>
            <person name="Guenther S."/>
            <person name="Huettel W."/>
        </authorList>
    </citation>
    <scope>NUCLEOTIDE SEQUENCE [LARGE SCALE GENOMIC DNA]</scope>
    <source>
        <strain evidence="6">ATCC 74030 / MF5533</strain>
    </source>
</reference>
<dbReference type="EMBL" id="AGUE01000023">
    <property type="protein sequence ID" value="EHL02397.1"/>
    <property type="molecule type" value="Genomic_DNA"/>
</dbReference>
<organism evidence="5 6">
    <name type="scientific">Glarea lozoyensis (strain ATCC 74030 / MF5533)</name>
    <dbReference type="NCBI Taxonomy" id="1104152"/>
    <lineage>
        <taxon>Eukaryota</taxon>
        <taxon>Fungi</taxon>
        <taxon>Dikarya</taxon>
        <taxon>Ascomycota</taxon>
        <taxon>Pezizomycotina</taxon>
        <taxon>Leotiomycetes</taxon>
        <taxon>Helotiales</taxon>
        <taxon>Helotiaceae</taxon>
        <taxon>Glarea</taxon>
    </lineage>
</organism>
<comment type="function">
    <text evidence="4">Inclusion body (IB) resident protein that interacts strongly with lipid droplet (LD) proteins. Involved in LD-mediated IB clearing after protein folding stress, probably by enabling access to the IBs of an LD-stored soluble sterol derivative that acts as a chaperone in inclusion clearing.</text>
</comment>
<evidence type="ECO:0000256" key="3">
    <source>
        <dbReference type="ARBA" id="ARBA00019539"/>
    </source>
</evidence>
<dbReference type="InParanoid" id="H0EG62"/>
<dbReference type="GO" id="GO:0005829">
    <property type="term" value="C:cytosol"/>
    <property type="evidence" value="ECO:0007669"/>
    <property type="project" value="TreeGrafter"/>
</dbReference>
<proteinExistence type="predicted"/>
<dbReference type="AlphaFoldDB" id="H0EG62"/>
<evidence type="ECO:0000256" key="4">
    <source>
        <dbReference type="ARBA" id="ARBA00043897"/>
    </source>
</evidence>
<keyword evidence="6" id="KW-1185">Reference proteome</keyword>
<evidence type="ECO:0000256" key="2">
    <source>
        <dbReference type="ARBA" id="ARBA00018424"/>
    </source>
</evidence>
<dbReference type="Proteomes" id="UP000005446">
    <property type="component" value="Unassembled WGS sequence"/>
</dbReference>
<dbReference type="OrthoDB" id="2154985at2759"/>
<comment type="subunit">
    <text evidence="1">Interacts with lipid droplet proteins.</text>
</comment>
<dbReference type="GO" id="GO:0005634">
    <property type="term" value="C:nucleus"/>
    <property type="evidence" value="ECO:0007669"/>
    <property type="project" value="TreeGrafter"/>
</dbReference>
<dbReference type="GO" id="GO:0005741">
    <property type="term" value="C:mitochondrial outer membrane"/>
    <property type="evidence" value="ECO:0007669"/>
    <property type="project" value="TreeGrafter"/>
</dbReference>
<sequence length="476" mass="54792">MEAEEEDKHLRHVETALLQLLNDDIDEADKILKEHESSYHFLGRGISSFLSSMLGGEKEMVKEALNKLLASETKNWDDMKKAQKDSTAYRSKIYPAGTEYLLCYCVSQLTSAICGVMSGSVTEAVKGFYKLRKAFQTLDGILQIESEYLRTRDLKEIASAELATCGKQHDSGAEDDLTGYPKERCRALLKDMRARYPESKLWRMEEARMQGFDRQLGVAIKILESNAESKMKQIAAINLFEMSFTSMFMHDYELSIKCWMKCAELSKWSPAMISDPDRAKKEKALAEKYIRKAPPLAGKQKVMSKELPFDTYITRKVQKWEDRAKNWKVDLADATGVSPFSEMIYLWNGSRKQNQEELEKSLKSVQWERTTHPEKFENDVDENAIHALVASSVWKNMGKFDDARASLQNNILSHDRQIFKRPLYDDWTPASAHYEIACLDWAEKDLPTTSPDEHKKKVLSCEQELLKTQKFEHEEV</sequence>
<evidence type="ECO:0000313" key="6">
    <source>
        <dbReference type="Proteomes" id="UP000005446"/>
    </source>
</evidence>
<comment type="caution">
    <text evidence="5">The sequence shown here is derived from an EMBL/GenBank/DDBJ whole genome shotgun (WGS) entry which is preliminary data.</text>
</comment>